<accession>A0A101XRD3</accession>
<feature type="transmembrane region" description="Helical" evidence="1">
    <location>
        <begin position="34"/>
        <end position="56"/>
    </location>
</feature>
<evidence type="ECO:0000313" key="2">
    <source>
        <dbReference type="EMBL" id="KUO96102.1"/>
    </source>
</evidence>
<keyword evidence="1" id="KW-0812">Transmembrane</keyword>
<keyword evidence="1" id="KW-1133">Transmembrane helix</keyword>
<dbReference type="OrthoDB" id="677868at2"/>
<feature type="transmembrane region" description="Helical" evidence="1">
    <location>
        <begin position="62"/>
        <end position="87"/>
    </location>
</feature>
<dbReference type="InterPro" id="IPR019277">
    <property type="entry name" value="DUF2304"/>
</dbReference>
<dbReference type="RefSeq" id="WP_067715182.1">
    <property type="nucleotide sequence ID" value="NZ_LPVJ01000029.1"/>
</dbReference>
<keyword evidence="1" id="KW-0472">Membrane</keyword>
<gene>
    <name evidence="2" type="ORF">ATW55_01670</name>
</gene>
<protein>
    <recommendedName>
        <fullName evidence="4">DUF2304 domain-containing protein</fullName>
    </recommendedName>
</protein>
<organism evidence="2 3">
    <name type="scientific">Ferroacidibacillus organovorans</name>
    <dbReference type="NCBI Taxonomy" id="1765683"/>
    <lineage>
        <taxon>Bacteria</taxon>
        <taxon>Bacillati</taxon>
        <taxon>Bacillota</taxon>
        <taxon>Bacilli</taxon>
        <taxon>Bacillales</taxon>
        <taxon>Alicyclobacillaceae</taxon>
        <taxon>Ferroacidibacillus</taxon>
    </lineage>
</organism>
<proteinExistence type="predicted"/>
<reference evidence="2 3" key="1">
    <citation type="submission" date="2015-12" db="EMBL/GenBank/DDBJ databases">
        <title>Draft genome sequence of Acidibacillus ferrooxidans ITV001, isolated from a chalcopyrite acid mine drainage site in Brazil.</title>
        <authorList>
            <person name="Dall'Agnol H."/>
            <person name="Nancucheo I."/>
            <person name="Johnson B."/>
            <person name="Oliveira R."/>
            <person name="Leite L."/>
            <person name="Pylro V."/>
            <person name="Nunes G.L."/>
            <person name="Tzotzos G."/>
            <person name="Fernandes G.R."/>
            <person name="Dutra J."/>
            <person name="Orellana S.C."/>
            <person name="Oliveira G."/>
        </authorList>
    </citation>
    <scope>NUCLEOTIDE SEQUENCE [LARGE SCALE GENOMIC DNA]</scope>
    <source>
        <strain evidence="3">ITV01</strain>
    </source>
</reference>
<evidence type="ECO:0008006" key="4">
    <source>
        <dbReference type="Google" id="ProtNLM"/>
    </source>
</evidence>
<comment type="caution">
    <text evidence="2">The sequence shown here is derived from an EMBL/GenBank/DDBJ whole genome shotgun (WGS) entry which is preliminary data.</text>
</comment>
<dbReference type="EMBL" id="LPVJ01000029">
    <property type="protein sequence ID" value="KUO96102.1"/>
    <property type="molecule type" value="Genomic_DNA"/>
</dbReference>
<dbReference type="Pfam" id="PF10066">
    <property type="entry name" value="DUF2304"/>
    <property type="match status" value="1"/>
</dbReference>
<sequence>MIIDLVGFLVSLIFLIVVIDLMRRRLLLEQYALFWLGMGIVLTVLSVSPGLLNHVAKVLGIYYAPSLLFLVGFLFMLGTMLHLTVVLSRLTNRTVRLTQELGMLKAQLETADEYTGSRGHSEGMADQ</sequence>
<dbReference type="Proteomes" id="UP000053557">
    <property type="component" value="Unassembled WGS sequence"/>
</dbReference>
<feature type="transmembrane region" description="Helical" evidence="1">
    <location>
        <begin position="6"/>
        <end position="22"/>
    </location>
</feature>
<evidence type="ECO:0000313" key="3">
    <source>
        <dbReference type="Proteomes" id="UP000053557"/>
    </source>
</evidence>
<name>A0A101XRD3_9BACL</name>
<dbReference type="AlphaFoldDB" id="A0A101XRD3"/>
<keyword evidence="3" id="KW-1185">Reference proteome</keyword>
<evidence type="ECO:0000256" key="1">
    <source>
        <dbReference type="SAM" id="Phobius"/>
    </source>
</evidence>